<feature type="compositionally biased region" description="Basic residues" evidence="1">
    <location>
        <begin position="1"/>
        <end position="11"/>
    </location>
</feature>
<reference evidence="2" key="1">
    <citation type="journal article" date="2016" name="Proc. Natl. Acad. Sci. U.S.A.">
        <title>Lipid metabolic changes in an early divergent fungus govern the establishment of a mutualistic symbiosis with endobacteria.</title>
        <authorList>
            <person name="Lastovetsky O.A."/>
            <person name="Gaspar M.L."/>
            <person name="Mondo S.J."/>
            <person name="LaButti K.M."/>
            <person name="Sandor L."/>
            <person name="Grigoriev I.V."/>
            <person name="Henry S.A."/>
            <person name="Pawlowska T.E."/>
        </authorList>
    </citation>
    <scope>NUCLEOTIDE SEQUENCE [LARGE SCALE GENOMIC DNA]</scope>
    <source>
        <strain evidence="2">ATCC 52814</strain>
    </source>
</reference>
<dbReference type="Proteomes" id="UP000242414">
    <property type="component" value="Unassembled WGS sequence"/>
</dbReference>
<dbReference type="OrthoDB" id="2256515at2759"/>
<accession>A0A1X0QTP4</accession>
<sequence>MQPKEHKHHKSMPSLSSSISSNEISIQSSPRTSMSCNRMSDQVRIKRWDDSPFEMELAEDDFIKPNTNSHKFSETLRDKFRHIRREEYRRHKFFKKLYHWFM</sequence>
<feature type="compositionally biased region" description="Polar residues" evidence="1">
    <location>
        <begin position="30"/>
        <end position="39"/>
    </location>
</feature>
<dbReference type="VEuPathDB" id="FungiDB:BCV72DRAFT_338212"/>
<feature type="compositionally biased region" description="Low complexity" evidence="1">
    <location>
        <begin position="12"/>
        <end position="29"/>
    </location>
</feature>
<feature type="region of interest" description="Disordered" evidence="1">
    <location>
        <begin position="1"/>
        <end position="39"/>
    </location>
</feature>
<organism evidence="2">
    <name type="scientific">Rhizopus microsporus var. microsporus</name>
    <dbReference type="NCBI Taxonomy" id="86635"/>
    <lineage>
        <taxon>Eukaryota</taxon>
        <taxon>Fungi</taxon>
        <taxon>Fungi incertae sedis</taxon>
        <taxon>Mucoromycota</taxon>
        <taxon>Mucoromycotina</taxon>
        <taxon>Mucoromycetes</taxon>
        <taxon>Mucorales</taxon>
        <taxon>Mucorineae</taxon>
        <taxon>Rhizopodaceae</taxon>
        <taxon>Rhizopus</taxon>
    </lineage>
</organism>
<name>A0A1X0QTP4_RHIZD</name>
<gene>
    <name evidence="2" type="ORF">BCV72DRAFT_338212</name>
</gene>
<dbReference type="EMBL" id="KV922017">
    <property type="protein sequence ID" value="ORE03112.1"/>
    <property type="molecule type" value="Genomic_DNA"/>
</dbReference>
<evidence type="ECO:0000313" key="2">
    <source>
        <dbReference type="EMBL" id="ORE03112.1"/>
    </source>
</evidence>
<proteinExistence type="predicted"/>
<protein>
    <submittedName>
        <fullName evidence="2">Uncharacterized protein</fullName>
    </submittedName>
</protein>
<evidence type="ECO:0000256" key="1">
    <source>
        <dbReference type="SAM" id="MobiDB-lite"/>
    </source>
</evidence>
<dbReference type="AlphaFoldDB" id="A0A1X0QTP4"/>